<dbReference type="OrthoDB" id="2016860at2759"/>
<dbReference type="GO" id="GO:0016746">
    <property type="term" value="F:acyltransferase activity"/>
    <property type="evidence" value="ECO:0007669"/>
    <property type="project" value="UniProtKB-KW"/>
</dbReference>
<dbReference type="EMBL" id="SZYD01000015">
    <property type="protein sequence ID" value="KAD3641730.1"/>
    <property type="molecule type" value="Genomic_DNA"/>
</dbReference>
<feature type="region of interest" description="Disordered" evidence="6">
    <location>
        <begin position="396"/>
        <end position="455"/>
    </location>
</feature>
<evidence type="ECO:0000313" key="9">
    <source>
        <dbReference type="Proteomes" id="UP000326396"/>
    </source>
</evidence>
<evidence type="ECO:0000259" key="7">
    <source>
        <dbReference type="PROSITE" id="PS51011"/>
    </source>
</evidence>
<evidence type="ECO:0000256" key="2">
    <source>
        <dbReference type="ARBA" id="ARBA00008861"/>
    </source>
</evidence>
<dbReference type="InterPro" id="IPR045038">
    <property type="entry name" value="AIG2-like"/>
</dbReference>
<dbReference type="SUPFAM" id="SSF110857">
    <property type="entry name" value="Gamma-glutamyl cyclotransferase-like"/>
    <property type="match status" value="1"/>
</dbReference>
<accession>A0A5N6MNA2</accession>
<evidence type="ECO:0000313" key="8">
    <source>
        <dbReference type="EMBL" id="KAD3641730.1"/>
    </source>
</evidence>
<reference evidence="8 9" key="1">
    <citation type="submission" date="2019-05" db="EMBL/GenBank/DDBJ databases">
        <title>Mikania micrantha, genome provides insights into the molecular mechanism of rapid growth.</title>
        <authorList>
            <person name="Liu B."/>
        </authorList>
    </citation>
    <scope>NUCLEOTIDE SEQUENCE [LARGE SCALE GENOMIC DNA]</scope>
    <source>
        <strain evidence="8">NLD-2019</strain>
        <tissue evidence="8">Leaf</tissue>
    </source>
</reference>
<evidence type="ECO:0000256" key="1">
    <source>
        <dbReference type="ARBA" id="ARBA00002782"/>
    </source>
</evidence>
<protein>
    <recommendedName>
        <fullName evidence="5">Putative gamma-glutamylcyclotransferase</fullName>
    </recommendedName>
</protein>
<feature type="compositionally biased region" description="Basic and acidic residues" evidence="6">
    <location>
        <begin position="396"/>
        <end position="426"/>
    </location>
</feature>
<dbReference type="InterPro" id="IPR013024">
    <property type="entry name" value="GGCT-like"/>
</dbReference>
<proteinExistence type="inferred from homology"/>
<dbReference type="Proteomes" id="UP000326396">
    <property type="component" value="Linkage Group LG5"/>
</dbReference>
<dbReference type="InterPro" id="IPR036431">
    <property type="entry name" value="ARID_dom_sf"/>
</dbReference>
<dbReference type="Gene3D" id="1.10.150.60">
    <property type="entry name" value="ARID DNA-binding domain"/>
    <property type="match status" value="1"/>
</dbReference>
<comment type="function">
    <text evidence="1">Putative gamma-glutamylcyclotransferase.</text>
</comment>
<dbReference type="Gene3D" id="3.10.490.10">
    <property type="entry name" value="Gamma-glutamyl cyclotransferase-like"/>
    <property type="match status" value="1"/>
</dbReference>
<gene>
    <name evidence="8" type="ORF">E3N88_30954</name>
</gene>
<dbReference type="SMART" id="SM00501">
    <property type="entry name" value="BRIGHT"/>
    <property type="match status" value="1"/>
</dbReference>
<organism evidence="8 9">
    <name type="scientific">Mikania micrantha</name>
    <name type="common">bitter vine</name>
    <dbReference type="NCBI Taxonomy" id="192012"/>
    <lineage>
        <taxon>Eukaryota</taxon>
        <taxon>Viridiplantae</taxon>
        <taxon>Streptophyta</taxon>
        <taxon>Embryophyta</taxon>
        <taxon>Tracheophyta</taxon>
        <taxon>Spermatophyta</taxon>
        <taxon>Magnoliopsida</taxon>
        <taxon>eudicotyledons</taxon>
        <taxon>Gunneridae</taxon>
        <taxon>Pentapetalae</taxon>
        <taxon>asterids</taxon>
        <taxon>campanulids</taxon>
        <taxon>Asterales</taxon>
        <taxon>Asteraceae</taxon>
        <taxon>Asteroideae</taxon>
        <taxon>Heliantheae alliance</taxon>
        <taxon>Eupatorieae</taxon>
        <taxon>Mikania</taxon>
    </lineage>
</organism>
<keyword evidence="9" id="KW-1185">Reference proteome</keyword>
<feature type="compositionally biased region" description="Polar residues" evidence="6">
    <location>
        <begin position="427"/>
        <end position="440"/>
    </location>
</feature>
<dbReference type="AlphaFoldDB" id="A0A5N6MNA2"/>
<dbReference type="Pfam" id="PF01388">
    <property type="entry name" value="ARID"/>
    <property type="match status" value="1"/>
</dbReference>
<keyword evidence="3" id="KW-0808">Transferase</keyword>
<dbReference type="SUPFAM" id="SSF46774">
    <property type="entry name" value="ARID-like"/>
    <property type="match status" value="1"/>
</dbReference>
<dbReference type="InterPro" id="IPR036568">
    <property type="entry name" value="GGCT-like_sf"/>
</dbReference>
<evidence type="ECO:0000256" key="6">
    <source>
        <dbReference type="SAM" id="MobiDB-lite"/>
    </source>
</evidence>
<dbReference type="InterPro" id="IPR001606">
    <property type="entry name" value="ARID_dom"/>
</dbReference>
<comment type="similarity">
    <text evidence="2">Belongs to the gamma-glutamylcyclotransferase family.</text>
</comment>
<dbReference type="PANTHER" id="PTHR31544:SF10">
    <property type="entry name" value="GAMMA-GLUTAMYLCYCLOTRANSFERASE-RELATED"/>
    <property type="match status" value="1"/>
</dbReference>
<dbReference type="Pfam" id="PF06094">
    <property type="entry name" value="GGACT"/>
    <property type="match status" value="1"/>
</dbReference>
<comment type="caution">
    <text evidence="8">The sequence shown here is derived from an EMBL/GenBank/DDBJ whole genome shotgun (WGS) entry which is preliminary data.</text>
</comment>
<keyword evidence="4" id="KW-0012">Acyltransferase</keyword>
<evidence type="ECO:0000256" key="5">
    <source>
        <dbReference type="ARBA" id="ARBA00030602"/>
    </source>
</evidence>
<dbReference type="PROSITE" id="PS51011">
    <property type="entry name" value="ARID"/>
    <property type="match status" value="1"/>
</dbReference>
<sequence>MTTSNSGAGGAVVVAGGSSNTVFVYGTLLANDVVQVLLNRIPQTSPAILHGYHRFSIRGRVYPAILPAENKKVTGKVLTGLSAAEIDVLDMYEDEEYDKRVVDVSLLDTSEVLQAYTYVWGNSTDPDLYGEWDFEEFKESNLKDYVEMTKRATEMALLGIIKLPLMPIISWNSSRFSRPVIQCTSLQLQAIKADGGIECEPCDGRGWLVCDFCKGQKTNVKSETNRIYRRCPSCRAVGYVLCSKCKVFKCVTFPDQSDIEEYVKHDDINTGLNHDEFLEKFYETLDDQTIFELERKKFEAYPRTHFTKMVKWFYEEYFQQNTKEYPPTLPNGEPIDLFDLYMTVEGLGGRRVVAKEGKWSEVGKELGLVERGPNLRIIYDGYLELLDWMYSNEKEKESKIGETTSEEKKAKGDGPRGKEESEEIKTSPKNGNDAPASSFQNEEKQYEDGEIPDNELYLQEMLDASFDDDFELELLEYTEKNKEDVAVNEDQIQGLGENVGP</sequence>
<name>A0A5N6MNA2_9ASTR</name>
<evidence type="ECO:0000256" key="4">
    <source>
        <dbReference type="ARBA" id="ARBA00023315"/>
    </source>
</evidence>
<dbReference type="CDD" id="cd16100">
    <property type="entry name" value="ARID"/>
    <property type="match status" value="1"/>
</dbReference>
<dbReference type="PANTHER" id="PTHR31544">
    <property type="entry name" value="AIG2-LIKE PROTEIN D"/>
    <property type="match status" value="1"/>
</dbReference>
<dbReference type="Gene3D" id="6.10.250.210">
    <property type="match status" value="1"/>
</dbReference>
<evidence type="ECO:0000256" key="3">
    <source>
        <dbReference type="ARBA" id="ARBA00022679"/>
    </source>
</evidence>
<feature type="region of interest" description="Disordered" evidence="6">
    <location>
        <begin position="481"/>
        <end position="501"/>
    </location>
</feature>
<dbReference type="InterPro" id="IPR009288">
    <property type="entry name" value="AIG2-like_dom"/>
</dbReference>
<dbReference type="CDD" id="cd06661">
    <property type="entry name" value="GGCT_like"/>
    <property type="match status" value="1"/>
</dbReference>
<feature type="domain" description="ARID" evidence="7">
    <location>
        <begin position="300"/>
        <end position="391"/>
    </location>
</feature>
<dbReference type="GO" id="GO:0003677">
    <property type="term" value="F:DNA binding"/>
    <property type="evidence" value="ECO:0007669"/>
    <property type="project" value="InterPro"/>
</dbReference>